<dbReference type="OrthoDB" id="10064411at2759"/>
<accession>A0A2P7Z7J5</accession>
<feature type="domain" description="Oxidoreductase-like" evidence="2">
    <location>
        <begin position="126"/>
        <end position="169"/>
    </location>
</feature>
<dbReference type="InterPro" id="IPR019180">
    <property type="entry name" value="Oxidoreductase-like_N"/>
</dbReference>
<dbReference type="EMBL" id="NHZQ01000289">
    <property type="protein sequence ID" value="PSK44176.1"/>
    <property type="molecule type" value="Genomic_DNA"/>
</dbReference>
<feature type="region of interest" description="Disordered" evidence="1">
    <location>
        <begin position="221"/>
        <end position="242"/>
    </location>
</feature>
<name>A0A2P7Z7J5_9PEZI</name>
<dbReference type="Pfam" id="PF09791">
    <property type="entry name" value="Oxidored-like"/>
    <property type="match status" value="1"/>
</dbReference>
<gene>
    <name evidence="3" type="ORF">B9Z65_156</name>
</gene>
<keyword evidence="4" id="KW-1185">Reference proteome</keyword>
<dbReference type="Proteomes" id="UP000243723">
    <property type="component" value="Unassembled WGS sequence"/>
</dbReference>
<evidence type="ECO:0000313" key="4">
    <source>
        <dbReference type="Proteomes" id="UP000243723"/>
    </source>
</evidence>
<evidence type="ECO:0000313" key="3">
    <source>
        <dbReference type="EMBL" id="PSK44176.1"/>
    </source>
</evidence>
<protein>
    <submittedName>
        <fullName evidence="3">UPF0651 protein, mitochondrial</fullName>
    </submittedName>
</protein>
<dbReference type="InterPro" id="IPR039251">
    <property type="entry name" value="OXLD1"/>
</dbReference>
<dbReference type="PANTHER" id="PTHR21193">
    <property type="entry name" value="OXIDOREDUCTASE-LIKE DOMAIN-CONTAINING PROTEIN 1"/>
    <property type="match status" value="1"/>
</dbReference>
<dbReference type="GO" id="GO:0005739">
    <property type="term" value="C:mitochondrion"/>
    <property type="evidence" value="ECO:0007669"/>
    <property type="project" value="TreeGrafter"/>
</dbReference>
<feature type="region of interest" description="Disordered" evidence="1">
    <location>
        <begin position="69"/>
        <end position="100"/>
    </location>
</feature>
<comment type="caution">
    <text evidence="3">The sequence shown here is derived from an EMBL/GenBank/DDBJ whole genome shotgun (WGS) entry which is preliminary data.</text>
</comment>
<dbReference type="AlphaFoldDB" id="A0A2P7Z7J5"/>
<dbReference type="STRING" id="40998.A0A2P7Z7J5"/>
<evidence type="ECO:0000259" key="2">
    <source>
        <dbReference type="Pfam" id="PF09791"/>
    </source>
</evidence>
<organism evidence="3 4">
    <name type="scientific">Elsinoe australis</name>
    <dbReference type="NCBI Taxonomy" id="40998"/>
    <lineage>
        <taxon>Eukaryota</taxon>
        <taxon>Fungi</taxon>
        <taxon>Dikarya</taxon>
        <taxon>Ascomycota</taxon>
        <taxon>Pezizomycotina</taxon>
        <taxon>Dothideomycetes</taxon>
        <taxon>Dothideomycetidae</taxon>
        <taxon>Myriangiales</taxon>
        <taxon>Elsinoaceae</taxon>
        <taxon>Elsinoe</taxon>
    </lineage>
</organism>
<dbReference type="PANTHER" id="PTHR21193:SF3">
    <property type="entry name" value="OXIDOREDUCTASE-LIKE DOMAIN-CONTAINING PROTEIN 1"/>
    <property type="match status" value="1"/>
</dbReference>
<reference evidence="3 4" key="1">
    <citation type="submission" date="2017-05" db="EMBL/GenBank/DDBJ databases">
        <title>Draft genome sequence of Elsinoe australis.</title>
        <authorList>
            <person name="Cheng Q."/>
        </authorList>
    </citation>
    <scope>NUCLEOTIDE SEQUENCE [LARGE SCALE GENOMIC DNA]</scope>
    <source>
        <strain evidence="3 4">NL1</strain>
    </source>
</reference>
<proteinExistence type="predicted"/>
<evidence type="ECO:0000256" key="1">
    <source>
        <dbReference type="SAM" id="MobiDB-lite"/>
    </source>
</evidence>
<sequence>MRTFLARSSRCANTIEHLVNTSFESGSHAHTICRTIRPGFQRRYESNKPNYDQKIPLDGYYADILSRSEKRTSDSKPAAPPATPVSHADAAQTEKEEREARARVVFGSRLAGPERKRELEAGSTIIAGVKVPPKPEEPDNCCMSGCVNCVWDRFQDELEEWATASAEAKARLRLMQKKAPERGAESLATRGKRESNADVMGEGLQTEIGKAPTHVAVSMDDDGGGSETNWAPGAGDTGTEDLLSGIPVGIREFMRTEKRLKQLHAQGKTMDC</sequence>